<comment type="subcellular location">
    <subcellularLocation>
        <location evidence="1">Membrane</location>
        <topology evidence="1">Multi-pass membrane protein</topology>
    </subcellularLocation>
</comment>
<evidence type="ECO:0000256" key="5">
    <source>
        <dbReference type="SAM" id="Phobius"/>
    </source>
</evidence>
<dbReference type="PATRIC" id="fig|1094558.3.peg.2080"/>
<sequence length="237" mass="25869">MMDKTDFFTNPIVQTVFWSATTIGLYLVAKFFYKRFPYWWLTPLAVTPLLVMIVVISFQGDYAHYIGATQWLLAILGPVTVAFAIPIWQQRQTIRKHWPLLAIGIIVGSTASMLSAWGLATLLHLDDTMRLSLLPRSISTPFAMTVSDEIGGIPDLTAIFVVLTGVFGVALGEMIMKYMPLRSSLARGALLGMGAHGAGVARAHQIGQEEGSIAGLVMVMVGIVNVFIAPLIGWLFA</sequence>
<dbReference type="InterPro" id="IPR007300">
    <property type="entry name" value="CidB/LrgB"/>
</dbReference>
<evidence type="ECO:0000256" key="3">
    <source>
        <dbReference type="ARBA" id="ARBA00022989"/>
    </source>
</evidence>
<reference evidence="6 7" key="1">
    <citation type="submission" date="2012-03" db="EMBL/GenBank/DDBJ databases">
        <title>The Genome Sequence of Bartonella tamiae Th239.</title>
        <authorList>
            <consortium name="The Broad Institute Genome Sequencing Platform"/>
            <consortium name="The Broad Institute Genome Sequencing Center for Infectious Disease"/>
            <person name="Feldgarden M."/>
            <person name="Kirby J."/>
            <person name="Kosoy M."/>
            <person name="Birtles R."/>
            <person name="Probert W.S."/>
            <person name="Chiaraviglio L."/>
            <person name="Young S.K."/>
            <person name="Zeng Q."/>
            <person name="Gargeya S."/>
            <person name="Fitzgerald M."/>
            <person name="Haas B."/>
            <person name="Abouelleil A."/>
            <person name="Alvarado L."/>
            <person name="Arachchi H.M."/>
            <person name="Berlin A."/>
            <person name="Chapman S.B."/>
            <person name="Gearin G."/>
            <person name="Goldberg J."/>
            <person name="Griggs A."/>
            <person name="Gujja S."/>
            <person name="Hansen M."/>
            <person name="Heiman D."/>
            <person name="Howarth C."/>
            <person name="Larimer J."/>
            <person name="Lui A."/>
            <person name="MacDonald P.J.P."/>
            <person name="McCowen C."/>
            <person name="Montmayeur A."/>
            <person name="Murphy C."/>
            <person name="Neiman D."/>
            <person name="Pearson M."/>
            <person name="Priest M."/>
            <person name="Roberts A."/>
            <person name="Saif S."/>
            <person name="Shea T."/>
            <person name="Sisk P."/>
            <person name="Stolte C."/>
            <person name="Sykes S."/>
            <person name="Wortman J."/>
            <person name="Nusbaum C."/>
            <person name="Birren B."/>
        </authorList>
    </citation>
    <scope>NUCLEOTIDE SEQUENCE [LARGE SCALE GENOMIC DNA]</scope>
    <source>
        <strain evidence="6 7">Th239</strain>
    </source>
</reference>
<comment type="caution">
    <text evidence="6">The sequence shown here is derived from an EMBL/GenBank/DDBJ whole genome shotgun (WGS) entry which is preliminary data.</text>
</comment>
<dbReference type="STRING" id="1094558.ME5_01939"/>
<name>J0ZLT5_9HYPH</name>
<evidence type="ECO:0000313" key="6">
    <source>
        <dbReference type="EMBL" id="EJF89388.1"/>
    </source>
</evidence>
<protein>
    <submittedName>
        <fullName evidence="6">TIGR00659 family protein</fullName>
    </submittedName>
</protein>
<proteinExistence type="predicted"/>
<dbReference type="HOGENOM" id="CLU_082099_2_0_5"/>
<dbReference type="GO" id="GO:0016020">
    <property type="term" value="C:membrane"/>
    <property type="evidence" value="ECO:0007669"/>
    <property type="project" value="UniProtKB-SubCell"/>
</dbReference>
<dbReference type="PANTHER" id="PTHR30249:SF16">
    <property type="entry name" value="INNER MEMBRANE PROTEIN"/>
    <property type="match status" value="1"/>
</dbReference>
<evidence type="ECO:0000256" key="4">
    <source>
        <dbReference type="ARBA" id="ARBA00023136"/>
    </source>
</evidence>
<feature type="transmembrane region" description="Helical" evidence="5">
    <location>
        <begin position="12"/>
        <end position="29"/>
    </location>
</feature>
<keyword evidence="7" id="KW-1185">Reference proteome</keyword>
<dbReference type="OrthoDB" id="9811701at2"/>
<feature type="transmembrane region" description="Helical" evidence="5">
    <location>
        <begin position="100"/>
        <end position="125"/>
    </location>
</feature>
<evidence type="ECO:0000256" key="1">
    <source>
        <dbReference type="ARBA" id="ARBA00004141"/>
    </source>
</evidence>
<dbReference type="AlphaFoldDB" id="J0ZLT5"/>
<feature type="transmembrane region" description="Helical" evidence="5">
    <location>
        <begin position="70"/>
        <end position="88"/>
    </location>
</feature>
<organism evidence="6 7">
    <name type="scientific">Bartonella tamiae Th239</name>
    <dbReference type="NCBI Taxonomy" id="1094558"/>
    <lineage>
        <taxon>Bacteria</taxon>
        <taxon>Pseudomonadati</taxon>
        <taxon>Pseudomonadota</taxon>
        <taxon>Alphaproteobacteria</taxon>
        <taxon>Hyphomicrobiales</taxon>
        <taxon>Bartonellaceae</taxon>
        <taxon>Bartonella</taxon>
    </lineage>
</organism>
<keyword evidence="4 5" id="KW-0472">Membrane</keyword>
<accession>J0ZLT5</accession>
<feature type="transmembrane region" description="Helical" evidence="5">
    <location>
        <begin position="213"/>
        <end position="236"/>
    </location>
</feature>
<evidence type="ECO:0000313" key="7">
    <source>
        <dbReference type="Proteomes" id="UP000008952"/>
    </source>
</evidence>
<dbReference type="Proteomes" id="UP000008952">
    <property type="component" value="Unassembled WGS sequence"/>
</dbReference>
<dbReference type="eggNOG" id="COG1346">
    <property type="taxonomic scope" value="Bacteria"/>
</dbReference>
<dbReference type="PANTHER" id="PTHR30249">
    <property type="entry name" value="PUTATIVE SEROTONIN TRANSPORTER"/>
    <property type="match status" value="1"/>
</dbReference>
<dbReference type="Pfam" id="PF04172">
    <property type="entry name" value="LrgB"/>
    <property type="match status" value="1"/>
</dbReference>
<evidence type="ECO:0000256" key="2">
    <source>
        <dbReference type="ARBA" id="ARBA00022692"/>
    </source>
</evidence>
<dbReference type="RefSeq" id="WP_008040684.1">
    <property type="nucleotide sequence ID" value="NZ_JH725147.1"/>
</dbReference>
<dbReference type="EMBL" id="AIMB01000008">
    <property type="protein sequence ID" value="EJF89388.1"/>
    <property type="molecule type" value="Genomic_DNA"/>
</dbReference>
<gene>
    <name evidence="6" type="ORF">ME5_01939</name>
</gene>
<keyword evidence="3 5" id="KW-1133">Transmembrane helix</keyword>
<feature type="transmembrane region" description="Helical" evidence="5">
    <location>
        <begin position="36"/>
        <end position="58"/>
    </location>
</feature>
<keyword evidence="2 5" id="KW-0812">Transmembrane</keyword>
<feature type="transmembrane region" description="Helical" evidence="5">
    <location>
        <begin position="156"/>
        <end position="176"/>
    </location>
</feature>